<keyword evidence="1" id="KW-1133">Transmembrane helix</keyword>
<feature type="transmembrane region" description="Helical" evidence="1">
    <location>
        <begin position="75"/>
        <end position="95"/>
    </location>
</feature>
<evidence type="ECO:0000256" key="1">
    <source>
        <dbReference type="SAM" id="Phobius"/>
    </source>
</evidence>
<reference evidence="2" key="1">
    <citation type="submission" date="2015-08" db="EMBL/GenBank/DDBJ databases">
        <authorList>
            <person name="Babu N.S."/>
            <person name="Beckwith C.J."/>
            <person name="Beseler K.G."/>
            <person name="Brison A."/>
            <person name="Carone J.V."/>
            <person name="Caskin T.P."/>
            <person name="Diamond M."/>
            <person name="Durham M.E."/>
            <person name="Foxe J.M."/>
            <person name="Go M."/>
            <person name="Henderson B.A."/>
            <person name="Jones I.B."/>
            <person name="McGettigan J.A."/>
            <person name="Micheletti S.J."/>
            <person name="Nasrallah M.E."/>
            <person name="Ortiz D."/>
            <person name="Piller C.R."/>
            <person name="Privatt S.R."/>
            <person name="Schneider S.L."/>
            <person name="Sharp S."/>
            <person name="Smith T.C."/>
            <person name="Stanton J.D."/>
            <person name="Ullery H.E."/>
            <person name="Wilson R.J."/>
            <person name="Serrano M.G."/>
            <person name="Buck G."/>
            <person name="Lee V."/>
            <person name="Wang Y."/>
            <person name="Carvalho R."/>
            <person name="Voegtly L."/>
            <person name="Shi R."/>
            <person name="Duckworth R."/>
            <person name="Johnson A."/>
            <person name="Loviza R."/>
            <person name="Walstead R."/>
            <person name="Shah Z."/>
            <person name="Kiflezghi M."/>
            <person name="Wade K."/>
            <person name="Ball S.L."/>
            <person name="Bradley K.W."/>
            <person name="Asai D.J."/>
            <person name="Bowman C.A."/>
            <person name="Russell D.A."/>
            <person name="Pope W.H."/>
            <person name="Jacobs-Sera D."/>
            <person name="Hendrix R.W."/>
            <person name="Hatfull G.F."/>
        </authorList>
    </citation>
    <scope>NUCLEOTIDE SEQUENCE</scope>
</reference>
<feature type="transmembrane region" description="Helical" evidence="1">
    <location>
        <begin position="44"/>
        <end position="63"/>
    </location>
</feature>
<name>A0A2P2C3N9_9ZZZZ</name>
<dbReference type="EMBL" id="CZKB01000004">
    <property type="protein sequence ID" value="CUR56623.1"/>
    <property type="molecule type" value="Genomic_DNA"/>
</dbReference>
<protein>
    <recommendedName>
        <fullName evidence="3">Integral membrane protein</fullName>
    </recommendedName>
</protein>
<gene>
    <name evidence="2" type="ORF">NOCA1120105</name>
</gene>
<sequence length="117" mass="12876">MIYVLMLLGGLALASFNTWQRLGRSAAARRWARGTHRDFAQRNVLVLWPALAVALLGGALLGAAERLDLPSWPGVLLVALGLVTWLVFAALPLPVPAAVQPRWYREQVGPRRRSARD</sequence>
<accession>A0A2P2C3N9</accession>
<evidence type="ECO:0000313" key="2">
    <source>
        <dbReference type="EMBL" id="CUR56623.1"/>
    </source>
</evidence>
<keyword evidence="1" id="KW-0812">Transmembrane</keyword>
<dbReference type="AlphaFoldDB" id="A0A2P2C3N9"/>
<proteinExistence type="predicted"/>
<keyword evidence="1" id="KW-0472">Membrane</keyword>
<organism evidence="2">
    <name type="scientific">metagenome</name>
    <dbReference type="NCBI Taxonomy" id="256318"/>
    <lineage>
        <taxon>unclassified sequences</taxon>
        <taxon>metagenomes</taxon>
    </lineage>
</organism>
<evidence type="ECO:0008006" key="3">
    <source>
        <dbReference type="Google" id="ProtNLM"/>
    </source>
</evidence>